<evidence type="ECO:0000313" key="3">
    <source>
        <dbReference type="EMBL" id="MBB4777207.1"/>
    </source>
</evidence>
<comment type="caution">
    <text evidence="3">The sequence shown here is derived from an EMBL/GenBank/DDBJ whole genome shotgun (WGS) entry which is preliminary data.</text>
</comment>
<dbReference type="GO" id="GO:0006508">
    <property type="term" value="P:proteolysis"/>
    <property type="evidence" value="ECO:0007669"/>
    <property type="project" value="UniProtKB-KW"/>
</dbReference>
<name>A0A7W7IHH7_9ACTN</name>
<dbReference type="RefSeq" id="WP_132045825.1">
    <property type="nucleotide sequence ID" value="NZ_BAAAHD010000052.1"/>
</dbReference>
<keyword evidence="3" id="KW-0482">Metalloprotease</keyword>
<feature type="transmembrane region" description="Helical" evidence="1">
    <location>
        <begin position="146"/>
        <end position="171"/>
    </location>
</feature>
<feature type="transmembrane region" description="Helical" evidence="1">
    <location>
        <begin position="351"/>
        <end position="375"/>
    </location>
</feature>
<protein>
    <submittedName>
        <fullName evidence="3">Putative peptide zinc metalloprotease protein</fullName>
    </submittedName>
</protein>
<evidence type="ECO:0000313" key="5">
    <source>
        <dbReference type="Proteomes" id="UP001501427"/>
    </source>
</evidence>
<reference evidence="3 4" key="3">
    <citation type="submission" date="2020-08" db="EMBL/GenBank/DDBJ databases">
        <title>Sequencing the genomes of 1000 actinobacteria strains.</title>
        <authorList>
            <person name="Klenk H.-P."/>
        </authorList>
    </citation>
    <scope>NUCLEOTIDE SEQUENCE [LARGE SCALE GENOMIC DNA]</scope>
    <source>
        <strain evidence="3 4">DSM 44772</strain>
    </source>
</reference>
<keyword evidence="1" id="KW-0812">Transmembrane</keyword>
<feature type="transmembrane region" description="Helical" evidence="1">
    <location>
        <begin position="191"/>
        <end position="210"/>
    </location>
</feature>
<keyword evidence="5" id="KW-1185">Reference proteome</keyword>
<keyword evidence="1" id="KW-0472">Membrane</keyword>
<feature type="transmembrane region" description="Helical" evidence="1">
    <location>
        <begin position="260"/>
        <end position="278"/>
    </location>
</feature>
<keyword evidence="3" id="KW-0378">Hydrolase</keyword>
<proteinExistence type="predicted"/>
<dbReference type="EMBL" id="BAAAHD010000052">
    <property type="protein sequence ID" value="GAA0581666.1"/>
    <property type="molecule type" value="Genomic_DNA"/>
</dbReference>
<gene>
    <name evidence="3" type="ORF">F4557_005625</name>
    <name evidence="2" type="ORF">GCM10009546_50160</name>
</gene>
<feature type="transmembrane region" description="Helical" evidence="1">
    <location>
        <begin position="308"/>
        <end position="326"/>
    </location>
</feature>
<organism evidence="3 4">
    <name type="scientific">Actinomadura livida</name>
    <dbReference type="NCBI Taxonomy" id="79909"/>
    <lineage>
        <taxon>Bacteria</taxon>
        <taxon>Bacillati</taxon>
        <taxon>Actinomycetota</taxon>
        <taxon>Actinomycetes</taxon>
        <taxon>Streptosporangiales</taxon>
        <taxon>Thermomonosporaceae</taxon>
        <taxon>Actinomadura</taxon>
    </lineage>
</organism>
<reference evidence="5" key="2">
    <citation type="journal article" date="2019" name="Int. J. Syst. Evol. Microbiol.">
        <title>The Global Catalogue of Microorganisms (GCM) 10K type strain sequencing project: providing services to taxonomists for standard genome sequencing and annotation.</title>
        <authorList>
            <consortium name="The Broad Institute Genomics Platform"/>
            <consortium name="The Broad Institute Genome Sequencing Center for Infectious Disease"/>
            <person name="Wu L."/>
            <person name="Ma J."/>
        </authorList>
    </citation>
    <scope>NUCLEOTIDE SEQUENCE [LARGE SCALE GENOMIC DNA]</scope>
    <source>
        <strain evidence="5">JCM 10667</strain>
    </source>
</reference>
<evidence type="ECO:0000256" key="1">
    <source>
        <dbReference type="SAM" id="Phobius"/>
    </source>
</evidence>
<keyword evidence="3" id="KW-0645">Protease</keyword>
<accession>A0A7W7IHH7</accession>
<reference evidence="2" key="4">
    <citation type="submission" date="2023-12" db="EMBL/GenBank/DDBJ databases">
        <authorList>
            <person name="Sun Q."/>
            <person name="Inoue M."/>
        </authorList>
    </citation>
    <scope>NUCLEOTIDE SEQUENCE</scope>
    <source>
        <strain evidence="2">JCM 10667</strain>
    </source>
</reference>
<sequence length="449" mass="49180">MSTPADQAVDEAGVPKSLAFPALAEGAELVGEFKNSGYREPPQLVCLPNRQLVRLPPLLFLVAKALHDHRDLAETRDVPAALETVAATVSEEAGARLTAEQVVYLVDRKLAPLGVTGYTDGTSPPLVKANPFLGLKFKVAVCPERVTWFIAGLFSWLFRPVIVAVTVAAVIGCEVWLLTSRSIAEAFQQTLLVPVSILMIMGLGVLSCVFHEFGHAAACRYGGVRPGVMGCGIYLVWPAFYTDITESYRLGRAGRLRADLAGVYFNGIFVLGLAGLYLWTGFEPLLVAVLFVNFEMIQQLLPTLRFDGYYIMSDLIGIPDLFKYIGPILRRKLLRRPADPKLQELKRWPQIFVTVWVLTVVPLLVFQLGLITTQIPNLVAKDWMMIRGLATAASNGASPLVLVTSGLQIILLILPLLGVLLILYMAARWLVRQAVRYVNGPVSEPVADS</sequence>
<dbReference type="AlphaFoldDB" id="A0A7W7IHH7"/>
<feature type="transmembrane region" description="Helical" evidence="1">
    <location>
        <begin position="407"/>
        <end position="427"/>
    </location>
</feature>
<evidence type="ECO:0000313" key="2">
    <source>
        <dbReference type="EMBL" id="GAA0581666.1"/>
    </source>
</evidence>
<keyword evidence="1" id="KW-1133">Transmembrane helix</keyword>
<reference evidence="2" key="1">
    <citation type="journal article" date="2014" name="Int. J. Syst. Evol. Microbiol.">
        <title>Complete genome of a new Firmicutes species belonging to the dominant human colonic microbiota ('Ruminococcus bicirculans') reveals two chromosomes and a selective capacity to utilize plant glucans.</title>
        <authorList>
            <consortium name="NISC Comparative Sequencing Program"/>
            <person name="Wegmann U."/>
            <person name="Louis P."/>
            <person name="Goesmann A."/>
            <person name="Henrissat B."/>
            <person name="Duncan S.H."/>
            <person name="Flint H.J."/>
        </authorList>
    </citation>
    <scope>NUCLEOTIDE SEQUENCE</scope>
    <source>
        <strain evidence="2">JCM 10667</strain>
    </source>
</reference>
<evidence type="ECO:0000313" key="4">
    <source>
        <dbReference type="Proteomes" id="UP000549343"/>
    </source>
</evidence>
<dbReference type="GO" id="GO:0008237">
    <property type="term" value="F:metallopeptidase activity"/>
    <property type="evidence" value="ECO:0007669"/>
    <property type="project" value="UniProtKB-KW"/>
</dbReference>
<dbReference type="EMBL" id="JACHMV010000001">
    <property type="protein sequence ID" value="MBB4777207.1"/>
    <property type="molecule type" value="Genomic_DNA"/>
</dbReference>
<dbReference type="Proteomes" id="UP000549343">
    <property type="component" value="Unassembled WGS sequence"/>
</dbReference>
<dbReference type="Proteomes" id="UP001501427">
    <property type="component" value="Unassembled WGS sequence"/>
</dbReference>
<feature type="transmembrane region" description="Helical" evidence="1">
    <location>
        <begin position="222"/>
        <end position="240"/>
    </location>
</feature>